<protein>
    <submittedName>
        <fullName evidence="4">Uncharacterized protein LOC128202404</fullName>
    </submittedName>
</protein>
<proteinExistence type="predicted"/>
<keyword evidence="3" id="KW-1185">Reference proteome</keyword>
<evidence type="ECO:0000259" key="2">
    <source>
        <dbReference type="Pfam" id="PF13358"/>
    </source>
</evidence>
<gene>
    <name evidence="4" type="primary">LOC128202404</name>
</gene>
<dbReference type="GeneID" id="128202404"/>
<dbReference type="RefSeq" id="XP_052758589.1">
    <property type="nucleotide sequence ID" value="XM_052902629.1"/>
</dbReference>
<evidence type="ECO:0000313" key="4">
    <source>
        <dbReference type="RefSeq" id="XP_052758589.1"/>
    </source>
</evidence>
<dbReference type="Pfam" id="PF13358">
    <property type="entry name" value="DDE_3"/>
    <property type="match status" value="1"/>
</dbReference>
<dbReference type="InterPro" id="IPR038717">
    <property type="entry name" value="Tc1-like_DDE_dom"/>
</dbReference>
<dbReference type="Proteomes" id="UP001652740">
    <property type="component" value="Unplaced"/>
</dbReference>
<feature type="region of interest" description="Disordered" evidence="1">
    <location>
        <begin position="105"/>
        <end position="146"/>
    </location>
</feature>
<evidence type="ECO:0000256" key="1">
    <source>
        <dbReference type="SAM" id="MobiDB-lite"/>
    </source>
</evidence>
<dbReference type="PANTHER" id="PTHR33939:SF1">
    <property type="entry name" value="DUF4371 DOMAIN-CONTAINING PROTEIN"/>
    <property type="match status" value="1"/>
</dbReference>
<feature type="domain" description="Tc1-like transposase DDE" evidence="2">
    <location>
        <begin position="7"/>
        <end position="51"/>
    </location>
</feature>
<dbReference type="InterPro" id="IPR036397">
    <property type="entry name" value="RNaseH_sf"/>
</dbReference>
<dbReference type="PANTHER" id="PTHR33939">
    <property type="entry name" value="PROTEIN CBG22215"/>
    <property type="match status" value="1"/>
</dbReference>
<accession>A0ABM3N4V9</accession>
<sequence>MVQAYFSKQNQKLLKEYGHEVLSLPPYNCDLNPIEHIWNLIKQRVADKNVEQYESKIKGLTMAVIASITPYDWKKQINHIKRFEQKFWSREVTNEHELNDFIIQINPESDNSDDSQSSCSEGEEDVDMGVTPLSDDDPCEGTSSCG</sequence>
<evidence type="ECO:0000313" key="3">
    <source>
        <dbReference type="Proteomes" id="UP001652740"/>
    </source>
</evidence>
<dbReference type="Gene3D" id="3.30.420.10">
    <property type="entry name" value="Ribonuclease H-like superfamily/Ribonuclease H"/>
    <property type="match status" value="1"/>
</dbReference>
<organism evidence="3 4">
    <name type="scientific">Galleria mellonella</name>
    <name type="common">Greater wax moth</name>
    <dbReference type="NCBI Taxonomy" id="7137"/>
    <lineage>
        <taxon>Eukaryota</taxon>
        <taxon>Metazoa</taxon>
        <taxon>Ecdysozoa</taxon>
        <taxon>Arthropoda</taxon>
        <taxon>Hexapoda</taxon>
        <taxon>Insecta</taxon>
        <taxon>Pterygota</taxon>
        <taxon>Neoptera</taxon>
        <taxon>Endopterygota</taxon>
        <taxon>Lepidoptera</taxon>
        <taxon>Glossata</taxon>
        <taxon>Ditrysia</taxon>
        <taxon>Pyraloidea</taxon>
        <taxon>Pyralidae</taxon>
        <taxon>Galleriinae</taxon>
        <taxon>Galleria</taxon>
    </lineage>
</organism>
<name>A0ABM3N4V9_GALME</name>
<reference evidence="4" key="1">
    <citation type="submission" date="2025-08" db="UniProtKB">
        <authorList>
            <consortium name="RefSeq"/>
        </authorList>
    </citation>
    <scope>IDENTIFICATION</scope>
    <source>
        <tissue evidence="4">Whole larvae</tissue>
    </source>
</reference>